<keyword evidence="1 2" id="KW-0238">DNA-binding</keyword>
<sequence length="215" mass="25090">MTNAASTKTKEAVMTAAVDLFMTRGYNGTSVRAVADEAKVNVALISYYFGGKKGLLETILNDYLIGYLEAIEDGIRRETSSFDRLLAMIESAMEYQRTHHRKARLVLREMTLDSMLVREVMASYFMKEKHYFSLVYEQGRKQGVFTQMRKEWAILHLRGMITMPFLHAQYIREVFHLEPNDDTFVMHYMKHVKQFIELQLCTDHQTKNLPLPMMI</sequence>
<proteinExistence type="predicted"/>
<dbReference type="PROSITE" id="PS01081">
    <property type="entry name" value="HTH_TETR_1"/>
    <property type="match status" value="1"/>
</dbReference>
<dbReference type="PRINTS" id="PR00455">
    <property type="entry name" value="HTHTETR"/>
</dbReference>
<evidence type="ECO:0000256" key="2">
    <source>
        <dbReference type="PROSITE-ProRule" id="PRU00335"/>
    </source>
</evidence>
<dbReference type="Gene3D" id="1.10.357.10">
    <property type="entry name" value="Tetracycline Repressor, domain 2"/>
    <property type="match status" value="1"/>
</dbReference>
<dbReference type="InterPro" id="IPR001647">
    <property type="entry name" value="HTH_TetR"/>
</dbReference>
<feature type="domain" description="HTH tetR-type" evidence="3">
    <location>
        <begin position="7"/>
        <end position="67"/>
    </location>
</feature>
<dbReference type="PANTHER" id="PTHR30055">
    <property type="entry name" value="HTH-TYPE TRANSCRIPTIONAL REGULATOR RUTR"/>
    <property type="match status" value="1"/>
</dbReference>
<dbReference type="SUPFAM" id="SSF46689">
    <property type="entry name" value="Homeodomain-like"/>
    <property type="match status" value="1"/>
</dbReference>
<comment type="caution">
    <text evidence="4">The sequence shown here is derived from an EMBL/GenBank/DDBJ whole genome shotgun (WGS) entry which is preliminary data.</text>
</comment>
<protein>
    <submittedName>
        <fullName evidence="4">AcrR family transcriptional regulator</fullName>
    </submittedName>
</protein>
<dbReference type="EMBL" id="JAFBEC010000002">
    <property type="protein sequence ID" value="MBM7631845.1"/>
    <property type="molecule type" value="Genomic_DNA"/>
</dbReference>
<evidence type="ECO:0000259" key="3">
    <source>
        <dbReference type="PROSITE" id="PS50977"/>
    </source>
</evidence>
<evidence type="ECO:0000313" key="4">
    <source>
        <dbReference type="EMBL" id="MBM7631845.1"/>
    </source>
</evidence>
<organism evidence="4 5">
    <name type="scientific">Geomicrobium sediminis</name>
    <dbReference type="NCBI Taxonomy" id="1347788"/>
    <lineage>
        <taxon>Bacteria</taxon>
        <taxon>Bacillati</taxon>
        <taxon>Bacillota</taxon>
        <taxon>Bacilli</taxon>
        <taxon>Bacillales</taxon>
        <taxon>Geomicrobium</taxon>
    </lineage>
</organism>
<dbReference type="InterPro" id="IPR023772">
    <property type="entry name" value="DNA-bd_HTH_TetR-type_CS"/>
</dbReference>
<name>A0ABS2P8X4_9BACL</name>
<dbReference type="Pfam" id="PF00440">
    <property type="entry name" value="TetR_N"/>
    <property type="match status" value="1"/>
</dbReference>
<evidence type="ECO:0000313" key="5">
    <source>
        <dbReference type="Proteomes" id="UP000741863"/>
    </source>
</evidence>
<feature type="DNA-binding region" description="H-T-H motif" evidence="2">
    <location>
        <begin position="30"/>
        <end position="49"/>
    </location>
</feature>
<gene>
    <name evidence="4" type="ORF">JOD17_000937</name>
</gene>
<dbReference type="InterPro" id="IPR050109">
    <property type="entry name" value="HTH-type_TetR-like_transc_reg"/>
</dbReference>
<dbReference type="RefSeq" id="WP_204695888.1">
    <property type="nucleotide sequence ID" value="NZ_JAFBEC010000002.1"/>
</dbReference>
<dbReference type="PANTHER" id="PTHR30055:SF199">
    <property type="entry name" value="HTH-TYPE TRANSCRIPTIONAL REGULATOR YTTP-RELATED"/>
    <property type="match status" value="1"/>
</dbReference>
<dbReference type="SUPFAM" id="SSF48498">
    <property type="entry name" value="Tetracyclin repressor-like, C-terminal domain"/>
    <property type="match status" value="1"/>
</dbReference>
<dbReference type="Proteomes" id="UP000741863">
    <property type="component" value="Unassembled WGS sequence"/>
</dbReference>
<keyword evidence="5" id="KW-1185">Reference proteome</keyword>
<dbReference type="NCBIfam" id="NF037937">
    <property type="entry name" value="septum_RefZ"/>
    <property type="match status" value="1"/>
</dbReference>
<dbReference type="PROSITE" id="PS50977">
    <property type="entry name" value="HTH_TETR_2"/>
    <property type="match status" value="1"/>
</dbReference>
<reference evidence="4 5" key="1">
    <citation type="submission" date="2021-01" db="EMBL/GenBank/DDBJ databases">
        <title>Genomic Encyclopedia of Type Strains, Phase IV (KMG-IV): sequencing the most valuable type-strain genomes for metagenomic binning, comparative biology and taxonomic classification.</title>
        <authorList>
            <person name="Goeker M."/>
        </authorList>
    </citation>
    <scope>NUCLEOTIDE SEQUENCE [LARGE SCALE GENOMIC DNA]</scope>
    <source>
        <strain evidence="4 5">DSM 25540</strain>
    </source>
</reference>
<evidence type="ECO:0000256" key="1">
    <source>
        <dbReference type="ARBA" id="ARBA00023125"/>
    </source>
</evidence>
<dbReference type="InterPro" id="IPR036271">
    <property type="entry name" value="Tet_transcr_reg_TetR-rel_C_sf"/>
</dbReference>
<accession>A0ABS2P8X4</accession>
<dbReference type="InterPro" id="IPR009057">
    <property type="entry name" value="Homeodomain-like_sf"/>
</dbReference>